<accession>A0ABN0N7I8</accession>
<dbReference type="RefSeq" id="WP_021476727.1">
    <property type="nucleotide sequence ID" value="NZ_AVPH01000212.1"/>
</dbReference>
<gene>
    <name evidence="1" type="ORF">O166_06485</name>
</gene>
<protein>
    <submittedName>
        <fullName evidence="1">Uncharacterized protein</fullName>
    </submittedName>
</protein>
<dbReference type="EMBL" id="AVPH01000212">
    <property type="protein sequence ID" value="ERE07135.1"/>
    <property type="molecule type" value="Genomic_DNA"/>
</dbReference>
<evidence type="ECO:0000313" key="1">
    <source>
        <dbReference type="EMBL" id="ERE07135.1"/>
    </source>
</evidence>
<comment type="caution">
    <text evidence="1">The sequence shown here is derived from an EMBL/GenBank/DDBJ whole genome shotgun (WGS) entry which is preliminary data.</text>
</comment>
<proteinExistence type="predicted"/>
<dbReference type="Proteomes" id="UP000016426">
    <property type="component" value="Unassembled WGS sequence"/>
</dbReference>
<organism evidence="1 2">
    <name type="scientific">Pseudogulbenkiania ferrooxidans EGD-HP2</name>
    <dbReference type="NCBI Taxonomy" id="1388764"/>
    <lineage>
        <taxon>Bacteria</taxon>
        <taxon>Pseudomonadati</taxon>
        <taxon>Pseudomonadota</taxon>
        <taxon>Betaproteobacteria</taxon>
        <taxon>Neisseriales</taxon>
        <taxon>Chromobacteriaceae</taxon>
        <taxon>Pseudogulbenkiania</taxon>
    </lineage>
</organism>
<keyword evidence="2" id="KW-1185">Reference proteome</keyword>
<reference evidence="1 2" key="1">
    <citation type="journal article" date="2013" name="Genome Announc.">
        <title>Genome Sequence of the Pigment-Producing Bacterium Pseudogulbenkiania ferrooxidans, Isolated from Loktak Lake.</title>
        <authorList>
            <person name="Puranik S."/>
            <person name="Talkal R."/>
            <person name="Qureshi A."/>
            <person name="Khardenavis A."/>
            <person name="Kapley A."/>
            <person name="Purohit H.J."/>
        </authorList>
    </citation>
    <scope>NUCLEOTIDE SEQUENCE [LARGE SCALE GENOMIC DNA]</scope>
    <source>
        <strain evidence="1 2">EGD-HP2</strain>
    </source>
</reference>
<name>A0ABN0N7I8_9NEIS</name>
<sequence>MRIEMTGLETMHRVRDKLGEVERRQLPFATAVGLNNIAERIRRGEREVMRQRFDRPTPYTLDALYVRRASKSKLEAEVNIKDSAYKAAPASLWLNAEITGGDRRQKRSEKALGRVGGGKFWTPAPGAVMDGYGNVGRGFLVKVLSALKAHGEQGYMANRSKSKRSQRKARGFDIFVGAPNGEPMGVWQRINSAHGHGLKPLLWMQDQAPTYQVRFPFDKIAANIYRAHAPEEFERAIRLALATARG</sequence>
<evidence type="ECO:0000313" key="2">
    <source>
        <dbReference type="Proteomes" id="UP000016426"/>
    </source>
</evidence>